<reference evidence="6" key="2">
    <citation type="submission" date="2023-05" db="EMBL/GenBank/DDBJ databases">
        <authorList>
            <person name="Schelkunov M.I."/>
        </authorList>
    </citation>
    <scope>NUCLEOTIDE SEQUENCE</scope>
    <source>
        <strain evidence="6">Hsosn_3</strain>
        <tissue evidence="6">Leaf</tissue>
    </source>
</reference>
<gene>
    <name evidence="6" type="ORF">POM88_005524</name>
</gene>
<dbReference type="AlphaFoldDB" id="A0AAD8J1M6"/>
<sequence>MPFWVPMVFPVIRELLQMLLPTKRRTPCLVSVGKSYNNSISVRKAVQFLLSAKSRWLIMPKLFVGIRCEIARVDWANEKPKQGHVQEAARAVRYQQFQRICNQYQMNVLLVAHHVDDQ</sequence>
<evidence type="ECO:0000256" key="4">
    <source>
        <dbReference type="ARBA" id="ARBA00022840"/>
    </source>
</evidence>
<comment type="caution">
    <text evidence="6">The sequence shown here is derived from an EMBL/GenBank/DDBJ whole genome shotgun (WGS) entry which is preliminary data.</text>
</comment>
<evidence type="ECO:0000256" key="2">
    <source>
        <dbReference type="ARBA" id="ARBA00022694"/>
    </source>
</evidence>
<dbReference type="GO" id="GO:0016879">
    <property type="term" value="F:ligase activity, forming carbon-nitrogen bonds"/>
    <property type="evidence" value="ECO:0007669"/>
    <property type="project" value="InterPro"/>
</dbReference>
<keyword evidence="3" id="KW-0547">Nucleotide-binding</keyword>
<keyword evidence="4" id="KW-0067">ATP-binding</keyword>
<evidence type="ECO:0000259" key="5">
    <source>
        <dbReference type="Pfam" id="PF01171"/>
    </source>
</evidence>
<dbReference type="GO" id="GO:0008033">
    <property type="term" value="P:tRNA processing"/>
    <property type="evidence" value="ECO:0007669"/>
    <property type="project" value="UniProtKB-KW"/>
</dbReference>
<dbReference type="Gene3D" id="3.40.50.620">
    <property type="entry name" value="HUPs"/>
    <property type="match status" value="1"/>
</dbReference>
<keyword evidence="1" id="KW-0436">Ligase</keyword>
<feature type="domain" description="tRNA(Ile)-lysidine/2-thiocytidine synthase N-terminal" evidence="5">
    <location>
        <begin position="64"/>
        <end position="118"/>
    </location>
</feature>
<evidence type="ECO:0000256" key="1">
    <source>
        <dbReference type="ARBA" id="ARBA00022598"/>
    </source>
</evidence>
<evidence type="ECO:0000313" key="6">
    <source>
        <dbReference type="EMBL" id="KAK1395661.1"/>
    </source>
</evidence>
<dbReference type="PANTHER" id="PTHR43033">
    <property type="entry name" value="TRNA(ILE)-LYSIDINE SYNTHASE-RELATED"/>
    <property type="match status" value="1"/>
</dbReference>
<keyword evidence="7" id="KW-1185">Reference proteome</keyword>
<protein>
    <recommendedName>
        <fullName evidence="5">tRNA(Ile)-lysidine/2-thiocytidine synthase N-terminal domain-containing protein</fullName>
    </recommendedName>
</protein>
<dbReference type="InterPro" id="IPR012094">
    <property type="entry name" value="tRNA_Ile_lys_synt"/>
</dbReference>
<dbReference type="InterPro" id="IPR011063">
    <property type="entry name" value="TilS/TtcA_N"/>
</dbReference>
<dbReference type="Pfam" id="PF01171">
    <property type="entry name" value="ATP_bind_3"/>
    <property type="match status" value="1"/>
</dbReference>
<proteinExistence type="predicted"/>
<evidence type="ECO:0000313" key="7">
    <source>
        <dbReference type="Proteomes" id="UP001237642"/>
    </source>
</evidence>
<dbReference type="GO" id="GO:0005524">
    <property type="term" value="F:ATP binding"/>
    <property type="evidence" value="ECO:0007669"/>
    <property type="project" value="UniProtKB-KW"/>
</dbReference>
<reference evidence="6" key="1">
    <citation type="submission" date="2023-02" db="EMBL/GenBank/DDBJ databases">
        <title>Genome of toxic invasive species Heracleum sosnowskyi carries increased number of genes despite the absence of recent whole-genome duplications.</title>
        <authorList>
            <person name="Schelkunov M."/>
            <person name="Shtratnikova V."/>
            <person name="Makarenko M."/>
            <person name="Klepikova A."/>
            <person name="Omelchenko D."/>
            <person name="Novikova G."/>
            <person name="Obukhova E."/>
            <person name="Bogdanov V."/>
            <person name="Penin A."/>
            <person name="Logacheva M."/>
        </authorList>
    </citation>
    <scope>NUCLEOTIDE SEQUENCE</scope>
    <source>
        <strain evidence="6">Hsosn_3</strain>
        <tissue evidence="6">Leaf</tissue>
    </source>
</reference>
<name>A0AAD8J1M6_9APIA</name>
<dbReference type="Proteomes" id="UP001237642">
    <property type="component" value="Unassembled WGS sequence"/>
</dbReference>
<organism evidence="6 7">
    <name type="scientific">Heracleum sosnowskyi</name>
    <dbReference type="NCBI Taxonomy" id="360622"/>
    <lineage>
        <taxon>Eukaryota</taxon>
        <taxon>Viridiplantae</taxon>
        <taxon>Streptophyta</taxon>
        <taxon>Embryophyta</taxon>
        <taxon>Tracheophyta</taxon>
        <taxon>Spermatophyta</taxon>
        <taxon>Magnoliopsida</taxon>
        <taxon>eudicotyledons</taxon>
        <taxon>Gunneridae</taxon>
        <taxon>Pentapetalae</taxon>
        <taxon>asterids</taxon>
        <taxon>campanulids</taxon>
        <taxon>Apiales</taxon>
        <taxon>Apiaceae</taxon>
        <taxon>Apioideae</taxon>
        <taxon>apioid superclade</taxon>
        <taxon>Tordylieae</taxon>
        <taxon>Tordyliinae</taxon>
        <taxon>Heracleum</taxon>
    </lineage>
</organism>
<dbReference type="SUPFAM" id="SSF52402">
    <property type="entry name" value="Adenine nucleotide alpha hydrolases-like"/>
    <property type="match status" value="1"/>
</dbReference>
<evidence type="ECO:0000256" key="3">
    <source>
        <dbReference type="ARBA" id="ARBA00022741"/>
    </source>
</evidence>
<dbReference type="EMBL" id="JAUIZM010000002">
    <property type="protein sequence ID" value="KAK1395661.1"/>
    <property type="molecule type" value="Genomic_DNA"/>
</dbReference>
<accession>A0AAD8J1M6</accession>
<keyword evidence="2" id="KW-0819">tRNA processing</keyword>
<dbReference type="PANTHER" id="PTHR43033:SF5">
    <property type="entry name" value="TRNA(ILE)-LYSIDINE SYNTHETASE"/>
    <property type="match status" value="1"/>
</dbReference>
<dbReference type="InterPro" id="IPR014729">
    <property type="entry name" value="Rossmann-like_a/b/a_fold"/>
</dbReference>